<name>A0A1M6GI66_9FLAO</name>
<reference evidence="1 2" key="1">
    <citation type="submission" date="2016-11" db="EMBL/GenBank/DDBJ databases">
        <authorList>
            <person name="Jaros S."/>
            <person name="Januszkiewicz K."/>
            <person name="Wedrychowicz H."/>
        </authorList>
    </citation>
    <scope>NUCLEOTIDE SEQUENCE [LARGE SCALE GENOMIC DNA]</scope>
    <source>
        <strain evidence="1 2">DSM 21425</strain>
    </source>
</reference>
<protein>
    <submittedName>
        <fullName evidence="1">Methyltransferase domain-containing protein</fullName>
    </submittedName>
</protein>
<dbReference type="PANTHER" id="PTHR43861">
    <property type="entry name" value="TRANS-ACONITATE 2-METHYLTRANSFERASE-RELATED"/>
    <property type="match status" value="1"/>
</dbReference>
<proteinExistence type="predicted"/>
<evidence type="ECO:0000313" key="2">
    <source>
        <dbReference type="Proteomes" id="UP000184225"/>
    </source>
</evidence>
<dbReference type="EMBL" id="FQYY01000008">
    <property type="protein sequence ID" value="SHJ09657.1"/>
    <property type="molecule type" value="Genomic_DNA"/>
</dbReference>
<accession>A0A1M6GI66</accession>
<dbReference type="GO" id="GO:0032259">
    <property type="term" value="P:methylation"/>
    <property type="evidence" value="ECO:0007669"/>
    <property type="project" value="UniProtKB-KW"/>
</dbReference>
<dbReference type="Pfam" id="PF13489">
    <property type="entry name" value="Methyltransf_23"/>
    <property type="match status" value="1"/>
</dbReference>
<dbReference type="Proteomes" id="UP000184225">
    <property type="component" value="Unassembled WGS sequence"/>
</dbReference>
<dbReference type="SUPFAM" id="SSF53335">
    <property type="entry name" value="S-adenosyl-L-methionine-dependent methyltransferases"/>
    <property type="match status" value="1"/>
</dbReference>
<dbReference type="STRING" id="579105.SAMN04488096_10853"/>
<dbReference type="AlphaFoldDB" id="A0A1M6GI66"/>
<dbReference type="GO" id="GO:0008168">
    <property type="term" value="F:methyltransferase activity"/>
    <property type="evidence" value="ECO:0007669"/>
    <property type="project" value="UniProtKB-KW"/>
</dbReference>
<keyword evidence="2" id="KW-1185">Reference proteome</keyword>
<dbReference type="InterPro" id="IPR029063">
    <property type="entry name" value="SAM-dependent_MTases_sf"/>
</dbReference>
<organism evidence="1 2">
    <name type="scientific">Mesonia phycicola</name>
    <dbReference type="NCBI Taxonomy" id="579105"/>
    <lineage>
        <taxon>Bacteria</taxon>
        <taxon>Pseudomonadati</taxon>
        <taxon>Bacteroidota</taxon>
        <taxon>Flavobacteriia</taxon>
        <taxon>Flavobacteriales</taxon>
        <taxon>Flavobacteriaceae</taxon>
        <taxon>Mesonia</taxon>
    </lineage>
</organism>
<evidence type="ECO:0000313" key="1">
    <source>
        <dbReference type="EMBL" id="SHJ09657.1"/>
    </source>
</evidence>
<dbReference type="CDD" id="cd02440">
    <property type="entry name" value="AdoMet_MTases"/>
    <property type="match status" value="1"/>
</dbReference>
<dbReference type="RefSeq" id="WP_394333514.1">
    <property type="nucleotide sequence ID" value="NZ_FQYY01000008.1"/>
</dbReference>
<keyword evidence="1" id="KW-0808">Transferase</keyword>
<keyword evidence="1" id="KW-0489">Methyltransferase</keyword>
<dbReference type="Gene3D" id="3.40.50.150">
    <property type="entry name" value="Vaccinia Virus protein VP39"/>
    <property type="match status" value="1"/>
</dbReference>
<sequence>MKNPDIFGQAVADFYFENQPENIVVHSTDFDDDEIPTNYLFRSYQEMPPLEQKALQLAKGKVLDVGCCAGSHALYLQEKGIEVKAIDISKGAIEIAKQRGVKNAVSEDFFSIENVKFDTILMLMNGSGIIGKLNKLTHFFQHIKTLLTPNGSVLIDSSDLRYLFEEDEDGGIWVDPNQYYGELTYTISYKGETSASFNWLYVDFNSLQLAAQSNGFICELIKEGQHFDYLAKLSIQLV</sequence>
<gene>
    <name evidence="1" type="ORF">SAMN04488096_10853</name>
</gene>